<evidence type="ECO:0000313" key="2">
    <source>
        <dbReference type="Proteomes" id="UP000054771"/>
    </source>
</evidence>
<dbReference type="EMBL" id="CDMC01000004">
    <property type="protein sequence ID" value="CEL05013.1"/>
    <property type="molecule type" value="Genomic_DNA"/>
</dbReference>
<protein>
    <recommendedName>
        <fullName evidence="3">Protein kinase domain-containing protein</fullName>
    </recommendedName>
</protein>
<dbReference type="OrthoDB" id="20729at2759"/>
<evidence type="ECO:0008006" key="3">
    <source>
        <dbReference type="Google" id="ProtNLM"/>
    </source>
</evidence>
<dbReference type="AlphaFoldDB" id="A0A0U4Z5J8"/>
<dbReference type="Gene3D" id="1.10.510.10">
    <property type="entry name" value="Transferase(Phosphotransferase) domain 1"/>
    <property type="match status" value="1"/>
</dbReference>
<keyword evidence="2" id="KW-1185">Reference proteome</keyword>
<reference evidence="2" key="1">
    <citation type="journal article" date="2016" name="Genome Announc.">
        <title>Draft genome sequences of fungus Aspergillus calidoustus.</title>
        <authorList>
            <person name="Horn F."/>
            <person name="Linde J."/>
            <person name="Mattern D.J."/>
            <person name="Walther G."/>
            <person name="Guthke R."/>
            <person name="Scherlach K."/>
            <person name="Martin K."/>
            <person name="Brakhage A.A."/>
            <person name="Petzke L."/>
            <person name="Valiante V."/>
        </authorList>
    </citation>
    <scope>NUCLEOTIDE SEQUENCE [LARGE SCALE GENOMIC DNA]</scope>
    <source>
        <strain evidence="2">SF006504</strain>
    </source>
</reference>
<dbReference type="STRING" id="454130.A0A0U4Z5J8"/>
<dbReference type="InterPro" id="IPR011009">
    <property type="entry name" value="Kinase-like_dom_sf"/>
</dbReference>
<evidence type="ECO:0000313" key="1">
    <source>
        <dbReference type="EMBL" id="CEL05013.1"/>
    </source>
</evidence>
<gene>
    <name evidence="1" type="ORF">ASPCAL06135</name>
</gene>
<accession>A0A0U4Z5J8</accession>
<organism evidence="1 2">
    <name type="scientific">Aspergillus calidoustus</name>
    <dbReference type="NCBI Taxonomy" id="454130"/>
    <lineage>
        <taxon>Eukaryota</taxon>
        <taxon>Fungi</taxon>
        <taxon>Dikarya</taxon>
        <taxon>Ascomycota</taxon>
        <taxon>Pezizomycotina</taxon>
        <taxon>Eurotiomycetes</taxon>
        <taxon>Eurotiomycetidae</taxon>
        <taxon>Eurotiales</taxon>
        <taxon>Aspergillaceae</taxon>
        <taxon>Aspergillus</taxon>
        <taxon>Aspergillus subgen. Nidulantes</taxon>
    </lineage>
</organism>
<sequence>MMYGQFMIRNSGTSKQNTPVFLGTLGANGRPGPLLGITCAKPGASSCLQSREASVPTFASWDFITSSTLSLLRSPRGQRTRPSAPQHKMGALFSTPQLTEEDQKRIEEDLAWRKAHPELPCVPPEADESAPCYASFLDQVRVVPHKDGTCLVAYAGQQVRCLGWWEPNPFDLRGVEVNEYILRAVGVENPAEAGGQAHPRIVKYLGQLTPGYKLELFGKPGPLQSLVLPTLSVPIPDDATGPKLPPVLLLYYRWALQTLSALQFLHSHSVYLRDFSCDSIWIRDNFSAAITGFIQATFPGAELMGGEDFPRPGGGGIDFSDFEAEYDEEGFQIYGTPRSDICDWATAVWEFMTNDHTASPPQRPGGIYSIVWPEDPKGWPEEWDYKEDERRAREKKFCQLEEARLGPVLVKAWSGEYKNVSEVICDVRAVLRKKGIEVIGEDEVLPGDTMSWGDMFTIVPPSGEHPYRTEIRLRDRRGLDSMSRMAILPEVKQE</sequence>
<dbReference type="Proteomes" id="UP000054771">
    <property type="component" value="Unassembled WGS sequence"/>
</dbReference>
<proteinExistence type="predicted"/>
<dbReference type="SUPFAM" id="SSF56112">
    <property type="entry name" value="Protein kinase-like (PK-like)"/>
    <property type="match status" value="1"/>
</dbReference>
<name>A0A0U4Z5J8_ASPCI</name>